<name>A0A7C6Z4P5_9FIRM</name>
<dbReference type="PROSITE" id="PS50937">
    <property type="entry name" value="HTH_MERR_2"/>
    <property type="match status" value="1"/>
</dbReference>
<dbReference type="PANTHER" id="PTHR30204">
    <property type="entry name" value="REDOX-CYCLING DRUG-SENSING TRANSCRIPTIONAL ACTIVATOR SOXR"/>
    <property type="match status" value="1"/>
</dbReference>
<dbReference type="EMBL" id="DUTF01000233">
    <property type="protein sequence ID" value="HHY27101.1"/>
    <property type="molecule type" value="Genomic_DNA"/>
</dbReference>
<evidence type="ECO:0000313" key="6">
    <source>
        <dbReference type="EMBL" id="HHY27101.1"/>
    </source>
</evidence>
<dbReference type="Gene3D" id="1.10.1660.10">
    <property type="match status" value="2"/>
</dbReference>
<protein>
    <submittedName>
        <fullName evidence="6">MerR family transcriptional regulator</fullName>
    </submittedName>
</protein>
<evidence type="ECO:0000256" key="1">
    <source>
        <dbReference type="ARBA" id="ARBA00022491"/>
    </source>
</evidence>
<dbReference type="PANTHER" id="PTHR30204:SF69">
    <property type="entry name" value="MERR-FAMILY TRANSCRIPTIONAL REGULATOR"/>
    <property type="match status" value="1"/>
</dbReference>
<keyword evidence="2" id="KW-0805">Transcription regulation</keyword>
<dbReference type="SMART" id="SM00422">
    <property type="entry name" value="HTH_MERR"/>
    <property type="match status" value="1"/>
</dbReference>
<keyword evidence="4" id="KW-0804">Transcription</keyword>
<organism evidence="6 7">
    <name type="scientific">Desulfitobacterium dehalogenans</name>
    <dbReference type="NCBI Taxonomy" id="36854"/>
    <lineage>
        <taxon>Bacteria</taxon>
        <taxon>Bacillati</taxon>
        <taxon>Bacillota</taxon>
        <taxon>Clostridia</taxon>
        <taxon>Eubacteriales</taxon>
        <taxon>Desulfitobacteriaceae</taxon>
        <taxon>Desulfitobacterium</taxon>
    </lineage>
</organism>
<evidence type="ECO:0000313" key="7">
    <source>
        <dbReference type="Proteomes" id="UP000553059"/>
    </source>
</evidence>
<dbReference type="GO" id="GO:0003677">
    <property type="term" value="F:DNA binding"/>
    <property type="evidence" value="ECO:0007669"/>
    <property type="project" value="UniProtKB-KW"/>
</dbReference>
<reference evidence="6 7" key="1">
    <citation type="journal article" date="2020" name="Biotechnol. Biofuels">
        <title>New insights from the biogas microbiome by comprehensive genome-resolved metagenomics of nearly 1600 species originating from multiple anaerobic digesters.</title>
        <authorList>
            <person name="Campanaro S."/>
            <person name="Treu L."/>
            <person name="Rodriguez-R L.M."/>
            <person name="Kovalovszki A."/>
            <person name="Ziels R.M."/>
            <person name="Maus I."/>
            <person name="Zhu X."/>
            <person name="Kougias P.G."/>
            <person name="Basile A."/>
            <person name="Luo G."/>
            <person name="Schluter A."/>
            <person name="Konstantinidis K.T."/>
            <person name="Angelidaki I."/>
        </authorList>
    </citation>
    <scope>NUCLEOTIDE SEQUENCE [LARGE SCALE GENOMIC DNA]</scope>
    <source>
        <strain evidence="6">AS05jafATM_4</strain>
    </source>
</reference>
<keyword evidence="3" id="KW-0238">DNA-binding</keyword>
<sequence length="224" mass="26408">MGEQFRMNEITKNTGINKSTVLYYLSLGLLPEPIRTSKNMAYYPAIYLDIIPVIRYLQEKMHLPLGIIKQLIDNIGFQRFTTENAIHYYETFLSPLKQKEDHVFYNSKEFINISNLESHEIRQLENSELLFPSGSELYYNEDLLVANAFKKLKDYGITVSDIKKLADKTETLAYEVHELYHKYAKGLDSEEEQELTKAMRKELETIFGYLINKYMQLIYKEENE</sequence>
<dbReference type="Pfam" id="PF13411">
    <property type="entry name" value="MerR_1"/>
    <property type="match status" value="2"/>
</dbReference>
<evidence type="ECO:0000256" key="2">
    <source>
        <dbReference type="ARBA" id="ARBA00023015"/>
    </source>
</evidence>
<accession>A0A7C6Z4P5</accession>
<dbReference type="InterPro" id="IPR047057">
    <property type="entry name" value="MerR_fam"/>
</dbReference>
<dbReference type="Proteomes" id="UP000553059">
    <property type="component" value="Unassembled WGS sequence"/>
</dbReference>
<feature type="domain" description="HTH merR-type" evidence="5">
    <location>
        <begin position="4"/>
        <end position="74"/>
    </location>
</feature>
<comment type="caution">
    <text evidence="6">The sequence shown here is derived from an EMBL/GenBank/DDBJ whole genome shotgun (WGS) entry which is preliminary data.</text>
</comment>
<keyword evidence="1" id="KW-0678">Repressor</keyword>
<dbReference type="SUPFAM" id="SSF46955">
    <property type="entry name" value="Putative DNA-binding domain"/>
    <property type="match status" value="2"/>
</dbReference>
<evidence type="ECO:0000259" key="5">
    <source>
        <dbReference type="PROSITE" id="PS50937"/>
    </source>
</evidence>
<dbReference type="InterPro" id="IPR000551">
    <property type="entry name" value="MerR-type_HTH_dom"/>
</dbReference>
<evidence type="ECO:0000256" key="3">
    <source>
        <dbReference type="ARBA" id="ARBA00023125"/>
    </source>
</evidence>
<gene>
    <name evidence="6" type="ORF">GX523_10245</name>
</gene>
<dbReference type="InterPro" id="IPR009061">
    <property type="entry name" value="DNA-bd_dom_put_sf"/>
</dbReference>
<evidence type="ECO:0000256" key="4">
    <source>
        <dbReference type="ARBA" id="ARBA00023163"/>
    </source>
</evidence>
<dbReference type="AlphaFoldDB" id="A0A7C6Z4P5"/>
<dbReference type="GO" id="GO:0003700">
    <property type="term" value="F:DNA-binding transcription factor activity"/>
    <property type="evidence" value="ECO:0007669"/>
    <property type="project" value="InterPro"/>
</dbReference>
<proteinExistence type="predicted"/>